<comment type="caution">
    <text evidence="3">The sequence shown here is derived from an EMBL/GenBank/DDBJ whole genome shotgun (WGS) entry which is preliminary data.</text>
</comment>
<evidence type="ECO:0000256" key="2">
    <source>
        <dbReference type="SAM" id="SignalP"/>
    </source>
</evidence>
<dbReference type="Gene3D" id="2.60.40.10">
    <property type="entry name" value="Immunoglobulins"/>
    <property type="match status" value="1"/>
</dbReference>
<gene>
    <name evidence="3" type="ORF">WKV53_12950</name>
</gene>
<dbReference type="RefSeq" id="WP_341405021.1">
    <property type="nucleotide sequence ID" value="NZ_JBBUKT010000004.1"/>
</dbReference>
<evidence type="ECO:0000256" key="1">
    <source>
        <dbReference type="SAM" id="MobiDB-lite"/>
    </source>
</evidence>
<name>A0ABU9AUI0_9BACT</name>
<protein>
    <submittedName>
        <fullName evidence="3">LamG-like jellyroll fold domain-containing protein</fullName>
    </submittedName>
</protein>
<dbReference type="Proteomes" id="UP001371305">
    <property type="component" value="Unassembled WGS sequence"/>
</dbReference>
<keyword evidence="2" id="KW-0732">Signal</keyword>
<evidence type="ECO:0000313" key="4">
    <source>
        <dbReference type="Proteomes" id="UP001371305"/>
    </source>
</evidence>
<dbReference type="Gene3D" id="2.60.120.200">
    <property type="match status" value="3"/>
</dbReference>
<dbReference type="EMBL" id="JBBUKT010000004">
    <property type="protein sequence ID" value="MEK7951417.1"/>
    <property type="molecule type" value="Genomic_DNA"/>
</dbReference>
<proteinExistence type="predicted"/>
<organism evidence="3 4">
    <name type="scientific">Luteolibacter soli</name>
    <dbReference type="NCBI Taxonomy" id="3135280"/>
    <lineage>
        <taxon>Bacteria</taxon>
        <taxon>Pseudomonadati</taxon>
        <taxon>Verrucomicrobiota</taxon>
        <taxon>Verrucomicrobiia</taxon>
        <taxon>Verrucomicrobiales</taxon>
        <taxon>Verrucomicrobiaceae</taxon>
        <taxon>Luteolibacter</taxon>
    </lineage>
</organism>
<dbReference type="InterPro" id="IPR013783">
    <property type="entry name" value="Ig-like_fold"/>
</dbReference>
<dbReference type="Pfam" id="PF05345">
    <property type="entry name" value="He_PIG"/>
    <property type="match status" value="1"/>
</dbReference>
<dbReference type="SUPFAM" id="SSF49899">
    <property type="entry name" value="Concanavalin A-like lectins/glucanases"/>
    <property type="match status" value="2"/>
</dbReference>
<evidence type="ECO:0000313" key="3">
    <source>
        <dbReference type="EMBL" id="MEK7951417.1"/>
    </source>
</evidence>
<feature type="chain" id="PRO_5045926150" evidence="2">
    <location>
        <begin position="23"/>
        <end position="867"/>
    </location>
</feature>
<reference evidence="3 4" key="1">
    <citation type="submission" date="2024-04" db="EMBL/GenBank/DDBJ databases">
        <title>Luteolibacter sp. isolated from soil.</title>
        <authorList>
            <person name="An J."/>
        </authorList>
    </citation>
    <scope>NUCLEOTIDE SEQUENCE [LARGE SCALE GENOMIC DNA]</scope>
    <source>
        <strain evidence="3 4">Y139</strain>
    </source>
</reference>
<dbReference type="InterPro" id="IPR015919">
    <property type="entry name" value="Cadherin-like_sf"/>
</dbReference>
<feature type="region of interest" description="Disordered" evidence="1">
    <location>
        <begin position="759"/>
        <end position="788"/>
    </location>
</feature>
<dbReference type="SUPFAM" id="SSF49313">
    <property type="entry name" value="Cadherin-like"/>
    <property type="match status" value="1"/>
</dbReference>
<dbReference type="Pfam" id="PF13385">
    <property type="entry name" value="Laminin_G_3"/>
    <property type="match status" value="1"/>
</dbReference>
<dbReference type="InterPro" id="IPR013320">
    <property type="entry name" value="ConA-like_dom_sf"/>
</dbReference>
<accession>A0ABU9AUI0</accession>
<keyword evidence="4" id="KW-1185">Reference proteome</keyword>
<sequence>MKTLSLIAAATLATLLAPAANAQQAITIGPKHRYRFDNASGTLATGTQINDSIGTAHAFVRGTGASANGTGVRITGGSSATAAYIDLPNATVSGSAEMYPGFSEATYEVWVTVNSNQNWSRILDFGNNAIDDVTAPGGTFNGADYLMVSANIGTANNIRFERGGQYLTGGAQQDITGATTLGTRMHLVATYDTTSSAWKLYKNGTQIASIATLLGPSTIDDLNVWLGRSNWAGDNNADATYDEFRSYDYALSAQQVLANYQAGPEVVLSDSTNQAPAFTSNPFTKPAGTLGVAYSGSIASDATDPNAGDTLTFSKTSGPAWLSVASNGALTGTPPNGTSGTNAFVVRVTDQANLFTEATLNITVGGTLPSGWTAAGIGGPGIPGGASESSGTYTVSGSGADISGTVDSFQFVSKTLTGDGEIRARVTSQSNTNASAKAGVMLRDGSGGGSINAFVAVTPSNGFTFQSRSAVAGATTTVAGPATNAAPNNWVRLVRSGTLLTSYVSANGTTWTQVGTATLTMSSSVSAGLAVTSHNNSVLGTATFDNVVVTPFPSPWVSADIGTTGLQGSAEYYPSAFTVKGAGTFGGTSDAFRYVYQTLTNNGTVIARVSTLQNTGANARVGIMMRDTLAANSAMAALTVTGTGDWRWQRRTLAGGSVSTTNSSTGTAPNIWVRLARSGSTITASRSTNGTTWTTISSSTVVMSTTCYVGIAVASGSTTTLNTSVIDNVSVTPTSPLLQPSQDLDSDGLADSWESLYYTPAQYSPSDDPDGDGQTNADEYAAGTSPMSGTDATRLRILTASPAVFQFNGKAGRSYALERMVTTSGSEWTQVQTTGTFAVDGTQQITDPSPPAGRGIYRLQINLIGSP</sequence>
<feature type="signal peptide" evidence="2">
    <location>
        <begin position="1"/>
        <end position="22"/>
    </location>
</feature>